<evidence type="ECO:0000313" key="2">
    <source>
        <dbReference type="Proteomes" id="UP001055811"/>
    </source>
</evidence>
<protein>
    <submittedName>
        <fullName evidence="1">Uncharacterized protein</fullName>
    </submittedName>
</protein>
<proteinExistence type="predicted"/>
<comment type="caution">
    <text evidence="1">The sequence shown here is derived from an EMBL/GenBank/DDBJ whole genome shotgun (WGS) entry which is preliminary data.</text>
</comment>
<dbReference type="EMBL" id="CM042013">
    <property type="protein sequence ID" value="KAI3737508.1"/>
    <property type="molecule type" value="Genomic_DNA"/>
</dbReference>
<reference evidence="2" key="1">
    <citation type="journal article" date="2022" name="Mol. Ecol. Resour.">
        <title>The genomes of chicory, endive, great burdock and yacon provide insights into Asteraceae palaeo-polyploidization history and plant inulin production.</title>
        <authorList>
            <person name="Fan W."/>
            <person name="Wang S."/>
            <person name="Wang H."/>
            <person name="Wang A."/>
            <person name="Jiang F."/>
            <person name="Liu H."/>
            <person name="Zhao H."/>
            <person name="Xu D."/>
            <person name="Zhang Y."/>
        </authorList>
    </citation>
    <scope>NUCLEOTIDE SEQUENCE [LARGE SCALE GENOMIC DNA]</scope>
    <source>
        <strain evidence="2">cv. Punajuju</strain>
    </source>
</reference>
<reference evidence="1 2" key="2">
    <citation type="journal article" date="2022" name="Mol. Ecol. Resour.">
        <title>The genomes of chicory, endive, great burdock and yacon provide insights into Asteraceae paleo-polyploidization history and plant inulin production.</title>
        <authorList>
            <person name="Fan W."/>
            <person name="Wang S."/>
            <person name="Wang H."/>
            <person name="Wang A."/>
            <person name="Jiang F."/>
            <person name="Liu H."/>
            <person name="Zhao H."/>
            <person name="Xu D."/>
            <person name="Zhang Y."/>
        </authorList>
    </citation>
    <scope>NUCLEOTIDE SEQUENCE [LARGE SCALE GENOMIC DNA]</scope>
    <source>
        <strain evidence="2">cv. Punajuju</strain>
        <tissue evidence="1">Leaves</tissue>
    </source>
</reference>
<gene>
    <name evidence="1" type="ORF">L2E82_27512</name>
</gene>
<keyword evidence="2" id="KW-1185">Reference proteome</keyword>
<sequence length="96" mass="10620">MVASWRVNWTVVPIERERTVKNPGNLFGYDLKHITLQIHGLEASNHGFLPHIDTPKSVSTGVFIVGSRTFCNSSISLIIALTRSQFAFNTIHASVA</sequence>
<evidence type="ECO:0000313" key="1">
    <source>
        <dbReference type="EMBL" id="KAI3737508.1"/>
    </source>
</evidence>
<name>A0ACB9CTL4_CICIN</name>
<organism evidence="1 2">
    <name type="scientific">Cichorium intybus</name>
    <name type="common">Chicory</name>
    <dbReference type="NCBI Taxonomy" id="13427"/>
    <lineage>
        <taxon>Eukaryota</taxon>
        <taxon>Viridiplantae</taxon>
        <taxon>Streptophyta</taxon>
        <taxon>Embryophyta</taxon>
        <taxon>Tracheophyta</taxon>
        <taxon>Spermatophyta</taxon>
        <taxon>Magnoliopsida</taxon>
        <taxon>eudicotyledons</taxon>
        <taxon>Gunneridae</taxon>
        <taxon>Pentapetalae</taxon>
        <taxon>asterids</taxon>
        <taxon>campanulids</taxon>
        <taxon>Asterales</taxon>
        <taxon>Asteraceae</taxon>
        <taxon>Cichorioideae</taxon>
        <taxon>Cichorieae</taxon>
        <taxon>Cichoriinae</taxon>
        <taxon>Cichorium</taxon>
    </lineage>
</organism>
<dbReference type="Proteomes" id="UP001055811">
    <property type="component" value="Linkage Group LG05"/>
</dbReference>
<accession>A0ACB9CTL4</accession>